<dbReference type="Proteomes" id="UP001595767">
    <property type="component" value="Unassembled WGS sequence"/>
</dbReference>
<proteinExistence type="predicted"/>
<name>A0ABV8L0E1_9NOCA</name>
<evidence type="ECO:0000313" key="1">
    <source>
        <dbReference type="EMBL" id="MFC4124105.1"/>
    </source>
</evidence>
<dbReference type="EMBL" id="JBHSBA010000003">
    <property type="protein sequence ID" value="MFC4124105.1"/>
    <property type="molecule type" value="Genomic_DNA"/>
</dbReference>
<sequence length="107" mass="11409">MADDLKVEPDKLDSFAGVLATLATENGQATTYAKQWLEVEDNAGGLFFPTVANTLHQLLSALETNLATLGTITQNSSTELTGAAQMYRTTDYATAAALDKTYSGDEK</sequence>
<keyword evidence="2" id="KW-1185">Reference proteome</keyword>
<reference evidence="2" key="1">
    <citation type="journal article" date="2019" name="Int. J. Syst. Evol. Microbiol.">
        <title>The Global Catalogue of Microorganisms (GCM) 10K type strain sequencing project: providing services to taxonomists for standard genome sequencing and annotation.</title>
        <authorList>
            <consortium name="The Broad Institute Genomics Platform"/>
            <consortium name="The Broad Institute Genome Sequencing Center for Infectious Disease"/>
            <person name="Wu L."/>
            <person name="Ma J."/>
        </authorList>
    </citation>
    <scope>NUCLEOTIDE SEQUENCE [LARGE SCALE GENOMIC DNA]</scope>
    <source>
        <strain evidence="2">CGMCC 4.7204</strain>
    </source>
</reference>
<comment type="caution">
    <text evidence="1">The sequence shown here is derived from an EMBL/GenBank/DDBJ whole genome shotgun (WGS) entry which is preliminary data.</text>
</comment>
<dbReference type="RefSeq" id="WP_378545616.1">
    <property type="nucleotide sequence ID" value="NZ_JBHSBA010000003.1"/>
</dbReference>
<organism evidence="1 2">
    <name type="scientific">Nocardia rhizosphaerae</name>
    <dbReference type="NCBI Taxonomy" id="1691571"/>
    <lineage>
        <taxon>Bacteria</taxon>
        <taxon>Bacillati</taxon>
        <taxon>Actinomycetota</taxon>
        <taxon>Actinomycetes</taxon>
        <taxon>Mycobacteriales</taxon>
        <taxon>Nocardiaceae</taxon>
        <taxon>Nocardia</taxon>
    </lineage>
</organism>
<dbReference type="InterPro" id="IPR022536">
    <property type="entry name" value="EspC"/>
</dbReference>
<dbReference type="Pfam" id="PF10824">
    <property type="entry name" value="T7SS_ESX_EspC"/>
    <property type="match status" value="1"/>
</dbReference>
<accession>A0ABV8L0E1</accession>
<evidence type="ECO:0000313" key="2">
    <source>
        <dbReference type="Proteomes" id="UP001595767"/>
    </source>
</evidence>
<protein>
    <submittedName>
        <fullName evidence="1">Type VII secretion target</fullName>
    </submittedName>
</protein>
<gene>
    <name evidence="1" type="ORF">ACFOW8_04085</name>
</gene>